<feature type="compositionally biased region" description="Gly residues" evidence="7">
    <location>
        <begin position="586"/>
        <end position="599"/>
    </location>
</feature>
<dbReference type="InterPro" id="IPR057213">
    <property type="entry name" value="DUF7891"/>
</dbReference>
<feature type="compositionally biased region" description="Polar residues" evidence="7">
    <location>
        <begin position="765"/>
        <end position="786"/>
    </location>
</feature>
<dbReference type="EC" id="5.6.2.1" evidence="3"/>
<dbReference type="SMART" id="SM00437">
    <property type="entry name" value="TOP1Ac"/>
    <property type="match status" value="1"/>
</dbReference>
<evidence type="ECO:0000259" key="10">
    <source>
        <dbReference type="PROSITE" id="PS52039"/>
    </source>
</evidence>
<accession>A0ABR0TP27</accession>
<dbReference type="InterPro" id="IPR000719">
    <property type="entry name" value="Prot_kinase_dom"/>
</dbReference>
<dbReference type="CDD" id="cd14004">
    <property type="entry name" value="STKc_PASK"/>
    <property type="match status" value="1"/>
</dbReference>
<dbReference type="InterPro" id="IPR034144">
    <property type="entry name" value="TOPRIM_TopoIII"/>
</dbReference>
<dbReference type="SMART" id="SM00493">
    <property type="entry name" value="TOPRIM"/>
    <property type="match status" value="1"/>
</dbReference>
<dbReference type="SUPFAM" id="SSF56112">
    <property type="entry name" value="Protein kinase-like (PK-like)"/>
    <property type="match status" value="1"/>
</dbReference>
<feature type="compositionally biased region" description="Low complexity" evidence="7">
    <location>
        <begin position="787"/>
        <end position="803"/>
    </location>
</feature>
<feature type="region of interest" description="Disordered" evidence="7">
    <location>
        <begin position="1460"/>
        <end position="1531"/>
    </location>
</feature>
<evidence type="ECO:0000256" key="4">
    <source>
        <dbReference type="ARBA" id="ARBA00023029"/>
    </source>
</evidence>
<organism evidence="11 12">
    <name type="scientific">Aureobasidium pullulans</name>
    <name type="common">Black yeast</name>
    <name type="synonym">Pullularia pullulans</name>
    <dbReference type="NCBI Taxonomy" id="5580"/>
    <lineage>
        <taxon>Eukaryota</taxon>
        <taxon>Fungi</taxon>
        <taxon>Dikarya</taxon>
        <taxon>Ascomycota</taxon>
        <taxon>Pezizomycotina</taxon>
        <taxon>Dothideomycetes</taxon>
        <taxon>Dothideomycetidae</taxon>
        <taxon>Dothideales</taxon>
        <taxon>Saccotheciaceae</taxon>
        <taxon>Aureobasidium</taxon>
    </lineage>
</organism>
<dbReference type="Pfam" id="PF00069">
    <property type="entry name" value="Pkinase"/>
    <property type="match status" value="1"/>
</dbReference>
<dbReference type="Pfam" id="PF01131">
    <property type="entry name" value="Topoisom_bac"/>
    <property type="match status" value="1"/>
</dbReference>
<dbReference type="Gene3D" id="1.10.510.10">
    <property type="entry name" value="Transferase(Phosphotransferase) domain 1"/>
    <property type="match status" value="1"/>
</dbReference>
<dbReference type="Gene3D" id="1.10.290.10">
    <property type="entry name" value="Topoisomerase I, domain 4"/>
    <property type="match status" value="1"/>
</dbReference>
<proteinExistence type="inferred from homology"/>
<comment type="caution">
    <text evidence="11">The sequence shown here is derived from an EMBL/GenBank/DDBJ whole genome shotgun (WGS) entry which is preliminary data.</text>
</comment>
<dbReference type="InterPro" id="IPR003601">
    <property type="entry name" value="Topo_IA_2"/>
</dbReference>
<dbReference type="Gene3D" id="3.40.50.140">
    <property type="match status" value="1"/>
</dbReference>
<dbReference type="InterPro" id="IPR013497">
    <property type="entry name" value="Topo_IA_cen"/>
</dbReference>
<evidence type="ECO:0000256" key="6">
    <source>
        <dbReference type="ARBA" id="ARBA00023235"/>
    </source>
</evidence>
<feature type="compositionally biased region" description="Basic residues" evidence="7">
    <location>
        <begin position="573"/>
        <end position="585"/>
    </location>
</feature>
<dbReference type="InterPro" id="IPR006171">
    <property type="entry name" value="TOPRIM_dom"/>
</dbReference>
<dbReference type="CDD" id="cd00130">
    <property type="entry name" value="PAS"/>
    <property type="match status" value="1"/>
</dbReference>
<dbReference type="PROSITE" id="PS50880">
    <property type="entry name" value="TOPRIM"/>
    <property type="match status" value="1"/>
</dbReference>
<sequence length="1818" mass="201730">MVTKVLCVAEKPSIAKAVAGHLSGGSQRVSNTRTPWLKNYNFTYTFPNWGPCEVVMTSVAGHLQSTDFVSDFKRWGSCDPERLFDAPLVTYVEDDKKGIAANIETQARNVQILFIWTDCDREGEHIGSEIREVALSTNPRLRQPGKVVRARFSNIERAHIIQAARNPIPLDENSANAVAARIELDLRIGASFTRWQTLQISQYLQDRGVFPADERKVLSYGGCQFPTLGFVVDRYFMVKNFVPEPYWAIKVTHIKDDITVNFRWARTNLFDRMAVIILFERCLTAKYAKVIKVQTKPASKWKPLPLTTVELQKMGSRFLRMDSQRVMKIAEDLYNRGFISYPRTETDQFDRGMDLRALVQKQTQSQAWGQFAQNLMNGGFSQPRQGRNNDKAHPPIHPVNFVTPNALNNQDERKVYEFVVRRFLACCSEDAKGSRDEVGILYGTEIFNASGLSVLARNYLDVYPYDKWTSTQQLPQFQVGETFEPTEARMTEGKTSPPGYLTEPDLIALMDANGIGTDATMAEHIARVKEREYVMTRPRAQRAPAEGEEEREEGEAPPVQEDDSDDDGGRGGGRGRGRGRGRGGRGGRAGGGRGGGQQGGVQEFIPTTLGVALVKGYEDMGFEMNLSKPFLRKEMENKMRAICAGTTTKGDVVHESLDMYRDVYIRTRRGINILKASVDRYVPGARGFQPSPTQHDEELRILSRIQSTGSLLSLPPRGSISAEAQRPRMSFDAAALEAADLRSMTSSPTLPERESGLRRIRQSHNRQPTSPQLQQTSRSPSLNINIPSQPLPASLPSGPSSPVLPFGEDLSRFPSESLHSFSFAHQSETSIHNRQMILKRSVDFMKDRPGWGSSNPAILNAQAKITGDHEAQSMVELLQRANLLGPDGNSLQAPGLGIMGAPLSGPADPSADNVFEKNFAPLSESPKDFDDDLVMSPTSPRSIKSPEEKDTLQPEPKRISLKRTYTDTSGLSLQHRLADALATPYHAADVPRRAEVLTPSNVPSALHTSKSTTSLTGSTSHGHGHGHGRQSAAAQAIFTTDARAPWTITAANDLACLVFGVTRAEVRKMGIMEVIRPERRKWLENKLRQPDSDMYNQNRSPNHSPSSSALAKGSGVTAKLLSKPPARQTYQSRRSKTVNGIDSASTTRRAAPNSSQKSRGVLLCGDVVPIQKRNGDIGSASLWVKEKQGGLIWVLEEIAEDVAYITVDEIGCVEKGVGALESIWGIERVRRGTDIRKLVPELPKLAGTNTGMLDFDQIASLRRYTARTANSISVPVTVDQLSGQPTLRISSFPHIAGILVLNPDTLEVVSSNNVFSASLFGHDAPDGLPITDLIPYFDSILHLLTDEDKIRLVDGLVIPEHSFRKARALLALREGRADAASIFLKPSGLPAKHRDGSDIMIDVQMRVVKSDRHSFDSIPEHNRIDPDSLPASQVVYALWITYSRQLHAVNHGVGPVIPVVSRPVTPPQQPVPVPSNSSGDQDSEDSSSDKSSEAKTKVDTPSLIAQQLQHSPTQSHSSGTPLLTSEPFEHPSPAAIEAGATTIKKKTIADFLILEEMGQGAYGQVKLARYKKANAQKMCIKYVTKRRILVDTWTRDRRLGTVPLEIHVLDYLRRDGLQHPNIVEMADFFEDDINYYIEMIPHGLPGMDLFDYIELRVNMEEKECRKIFVQVANALHHLHIKAKVVHRDIKDENVILDGDGAVKLVDFGSAAYIKSGPFDVFVGTIDYAAPEVLRGSPYRGKEQDVWALGILLYTIVYKENPFYSIDEIMDHDLRVPYIMSEDCIDLIRKMLDRDVERRIGIQAVLDHPWCTYVDPEDD</sequence>
<feature type="compositionally biased region" description="Basic and acidic residues" evidence="7">
    <location>
        <begin position="1487"/>
        <end position="1498"/>
    </location>
</feature>
<evidence type="ECO:0000256" key="5">
    <source>
        <dbReference type="ARBA" id="ARBA00023125"/>
    </source>
</evidence>
<evidence type="ECO:0000256" key="3">
    <source>
        <dbReference type="ARBA" id="ARBA00012891"/>
    </source>
</evidence>
<comment type="catalytic activity">
    <reaction evidence="1">
        <text>ATP-independent breakage of single-stranded DNA, followed by passage and rejoining.</text>
        <dbReference type="EC" id="5.6.2.1"/>
    </reaction>
</comment>
<evidence type="ECO:0000256" key="7">
    <source>
        <dbReference type="SAM" id="MobiDB-lite"/>
    </source>
</evidence>
<feature type="region of interest" description="Disordered" evidence="7">
    <location>
        <begin position="536"/>
        <end position="603"/>
    </location>
</feature>
<dbReference type="PROSITE" id="PS52039">
    <property type="entry name" value="TOPO_IA_2"/>
    <property type="match status" value="1"/>
</dbReference>
<feature type="compositionally biased region" description="Low complexity" evidence="7">
    <location>
        <begin position="1007"/>
        <end position="1021"/>
    </location>
</feature>
<feature type="region of interest" description="Disordered" evidence="7">
    <location>
        <begin position="921"/>
        <end position="966"/>
    </location>
</feature>
<evidence type="ECO:0000256" key="1">
    <source>
        <dbReference type="ARBA" id="ARBA00000213"/>
    </source>
</evidence>
<feature type="region of interest" description="Disordered" evidence="7">
    <location>
        <begin position="1088"/>
        <end position="1158"/>
    </location>
</feature>
<dbReference type="Gene3D" id="1.10.460.10">
    <property type="entry name" value="Topoisomerase I, domain 2"/>
    <property type="match status" value="1"/>
</dbReference>
<evidence type="ECO:0000259" key="9">
    <source>
        <dbReference type="PROSITE" id="PS50880"/>
    </source>
</evidence>
<name>A0ABR0TP27_AURPU</name>
<dbReference type="InterPro" id="IPR008271">
    <property type="entry name" value="Ser/Thr_kinase_AS"/>
</dbReference>
<comment type="similarity">
    <text evidence="2">Belongs to the type IA topoisomerase family.</text>
</comment>
<dbReference type="SMART" id="SM00436">
    <property type="entry name" value="TOP1Bc"/>
    <property type="match status" value="1"/>
</dbReference>
<dbReference type="InterPro" id="IPR000014">
    <property type="entry name" value="PAS"/>
</dbReference>
<feature type="compositionally biased region" description="Acidic residues" evidence="7">
    <location>
        <begin position="546"/>
        <end position="566"/>
    </location>
</feature>
<feature type="compositionally biased region" description="Pro residues" evidence="7">
    <location>
        <begin position="1464"/>
        <end position="1473"/>
    </location>
</feature>
<dbReference type="InterPro" id="IPR023405">
    <property type="entry name" value="Topo_IA_core_domain"/>
</dbReference>
<gene>
    <name evidence="11" type="ORF">QM012_006604</name>
</gene>
<dbReference type="Gene3D" id="2.70.20.10">
    <property type="entry name" value="Topoisomerase I, domain 3"/>
    <property type="match status" value="1"/>
</dbReference>
<feature type="domain" description="Toprim" evidence="9">
    <location>
        <begin position="4"/>
        <end position="156"/>
    </location>
</feature>
<dbReference type="InterPro" id="IPR000380">
    <property type="entry name" value="Topo_IA"/>
</dbReference>
<dbReference type="PANTHER" id="PTHR11390:SF21">
    <property type="entry name" value="DNA TOPOISOMERASE 3-ALPHA"/>
    <property type="match status" value="1"/>
</dbReference>
<dbReference type="InterPro" id="IPR013825">
    <property type="entry name" value="Topo_IA_cen_sub2"/>
</dbReference>
<reference evidence="11 12" key="1">
    <citation type="submission" date="2023-11" db="EMBL/GenBank/DDBJ databases">
        <title>Draft genome sequence and annotation of the polyextremotolerant black yeast-like fungus Aureobasidium pullulans NRRL 62042.</title>
        <authorList>
            <person name="Dielentheis-Frenken M.R.E."/>
            <person name="Wibberg D."/>
            <person name="Blank L.M."/>
            <person name="Tiso T."/>
        </authorList>
    </citation>
    <scope>NUCLEOTIDE SEQUENCE [LARGE SCALE GENOMIC DNA]</scope>
    <source>
        <strain evidence="11 12">NRRL 62042</strain>
    </source>
</reference>
<evidence type="ECO:0000259" key="8">
    <source>
        <dbReference type="PROSITE" id="PS50011"/>
    </source>
</evidence>
<feature type="compositionally biased region" description="Polar residues" evidence="7">
    <location>
        <begin position="1094"/>
        <end position="1109"/>
    </location>
</feature>
<feature type="domain" description="Protein kinase" evidence="8">
    <location>
        <begin position="1551"/>
        <end position="1810"/>
    </location>
</feature>
<evidence type="ECO:0000313" key="12">
    <source>
        <dbReference type="Proteomes" id="UP001341245"/>
    </source>
</evidence>
<dbReference type="InterPro" id="IPR011009">
    <property type="entry name" value="Kinase-like_dom_sf"/>
</dbReference>
<dbReference type="PRINTS" id="PR00417">
    <property type="entry name" value="PRTPISMRASEI"/>
</dbReference>
<feature type="compositionally biased region" description="Polar residues" evidence="7">
    <location>
        <begin position="1128"/>
        <end position="1158"/>
    </location>
</feature>
<dbReference type="Proteomes" id="UP001341245">
    <property type="component" value="Unassembled WGS sequence"/>
</dbReference>
<feature type="compositionally biased region" description="Basic and acidic residues" evidence="7">
    <location>
        <begin position="944"/>
        <end position="958"/>
    </location>
</feature>
<dbReference type="PANTHER" id="PTHR11390">
    <property type="entry name" value="PROKARYOTIC DNA TOPOISOMERASE"/>
    <property type="match status" value="1"/>
</dbReference>
<protein>
    <recommendedName>
        <fullName evidence="3">DNA topoisomerase</fullName>
        <ecNumber evidence="3">5.6.2.1</ecNumber>
    </recommendedName>
</protein>
<dbReference type="InterPro" id="IPR013824">
    <property type="entry name" value="Topo_IA_cen_sub1"/>
</dbReference>
<feature type="compositionally biased region" description="Polar residues" evidence="7">
    <location>
        <begin position="1503"/>
        <end position="1523"/>
    </location>
</feature>
<feature type="domain" description="Topo IA-type catalytic" evidence="10">
    <location>
        <begin position="171"/>
        <end position="664"/>
    </location>
</feature>
<keyword evidence="4" id="KW-0799">Topoisomerase</keyword>
<dbReference type="Gene3D" id="3.30.200.20">
    <property type="entry name" value="Phosphorylase Kinase, domain 1"/>
    <property type="match status" value="1"/>
</dbReference>
<dbReference type="SUPFAM" id="SSF56712">
    <property type="entry name" value="Prokaryotic type I DNA topoisomerase"/>
    <property type="match status" value="1"/>
</dbReference>
<keyword evidence="12" id="KW-1185">Reference proteome</keyword>
<evidence type="ECO:0000256" key="2">
    <source>
        <dbReference type="ARBA" id="ARBA00009446"/>
    </source>
</evidence>
<feature type="region of interest" description="Disordered" evidence="7">
    <location>
        <begin position="997"/>
        <end position="1033"/>
    </location>
</feature>
<dbReference type="SMART" id="SM00220">
    <property type="entry name" value="S_TKc"/>
    <property type="match status" value="1"/>
</dbReference>
<dbReference type="Gene3D" id="3.30.450.20">
    <property type="entry name" value="PAS domain"/>
    <property type="match status" value="1"/>
</dbReference>
<dbReference type="EMBL" id="JASGXD010000004">
    <property type="protein sequence ID" value="KAK6006194.1"/>
    <property type="molecule type" value="Genomic_DNA"/>
</dbReference>
<dbReference type="Pfam" id="PF01751">
    <property type="entry name" value="Toprim"/>
    <property type="match status" value="1"/>
</dbReference>
<keyword evidence="5" id="KW-0238">DNA-binding</keyword>
<feature type="region of interest" description="Disordered" evidence="7">
    <location>
        <begin position="740"/>
        <end position="803"/>
    </location>
</feature>
<dbReference type="PROSITE" id="PS00108">
    <property type="entry name" value="PROTEIN_KINASE_ST"/>
    <property type="match status" value="1"/>
</dbReference>
<evidence type="ECO:0000313" key="11">
    <source>
        <dbReference type="EMBL" id="KAK6006194.1"/>
    </source>
</evidence>
<dbReference type="CDD" id="cd03362">
    <property type="entry name" value="TOPRIM_TopoIA_TopoIII"/>
    <property type="match status" value="1"/>
</dbReference>
<dbReference type="Pfam" id="PF25421">
    <property type="entry name" value="DUF7891"/>
    <property type="match status" value="1"/>
</dbReference>
<dbReference type="CDD" id="cd00186">
    <property type="entry name" value="TOP1Ac"/>
    <property type="match status" value="1"/>
</dbReference>
<keyword evidence="6" id="KW-0413">Isomerase</keyword>
<dbReference type="PROSITE" id="PS50011">
    <property type="entry name" value="PROTEIN_KINASE_DOM"/>
    <property type="match status" value="1"/>
</dbReference>
<dbReference type="InterPro" id="IPR003602">
    <property type="entry name" value="Topo_IA_DNA-bd_dom"/>
</dbReference>
<dbReference type="InterPro" id="IPR013826">
    <property type="entry name" value="Topo_IA_cen_sub3"/>
</dbReference>